<feature type="region of interest" description="Disordered" evidence="1">
    <location>
        <begin position="51"/>
        <end position="82"/>
    </location>
</feature>
<comment type="caution">
    <text evidence="3">The sequence shown here is derived from an EMBL/GenBank/DDBJ whole genome shotgun (WGS) entry which is preliminary data.</text>
</comment>
<evidence type="ECO:0000313" key="4">
    <source>
        <dbReference type="Proteomes" id="UP000606974"/>
    </source>
</evidence>
<dbReference type="Proteomes" id="UP000606974">
    <property type="component" value="Unassembled WGS sequence"/>
</dbReference>
<evidence type="ECO:0000256" key="1">
    <source>
        <dbReference type="SAM" id="MobiDB-lite"/>
    </source>
</evidence>
<sequence>MGQSLTKFILSHTTSNNHQHLTTAGKAGIGVGVGVAGTIVISSFIYQNKKRRGRQQLQQQKSEMVSNPLTVRREGKRSDGIL</sequence>
<name>A0A8H7AMR4_9EURO</name>
<evidence type="ECO:0000313" key="3">
    <source>
        <dbReference type="EMBL" id="KAF7512003.1"/>
    </source>
</evidence>
<keyword evidence="2" id="KW-1133">Transmembrane helix</keyword>
<keyword evidence="2" id="KW-0472">Membrane</keyword>
<dbReference type="EMBL" id="JAACFV010000015">
    <property type="protein sequence ID" value="KAF7512003.1"/>
    <property type="molecule type" value="Genomic_DNA"/>
</dbReference>
<proteinExistence type="predicted"/>
<keyword evidence="2" id="KW-0812">Transmembrane</keyword>
<protein>
    <submittedName>
        <fullName evidence="3">Uncharacterized protein</fullName>
    </submittedName>
</protein>
<evidence type="ECO:0000256" key="2">
    <source>
        <dbReference type="SAM" id="Phobius"/>
    </source>
</evidence>
<gene>
    <name evidence="3" type="ORF">GJ744_002716</name>
</gene>
<accession>A0A8H7AMR4</accession>
<reference evidence="3" key="1">
    <citation type="submission" date="2020-02" db="EMBL/GenBank/DDBJ databases">
        <authorList>
            <person name="Palmer J.M."/>
        </authorList>
    </citation>
    <scope>NUCLEOTIDE SEQUENCE</scope>
    <source>
        <strain evidence="3">EPUS1.4</strain>
        <tissue evidence="3">Thallus</tissue>
    </source>
</reference>
<keyword evidence="4" id="KW-1185">Reference proteome</keyword>
<dbReference type="AlphaFoldDB" id="A0A8H7AMR4"/>
<feature type="compositionally biased region" description="Basic and acidic residues" evidence="1">
    <location>
        <begin position="71"/>
        <end position="82"/>
    </location>
</feature>
<organism evidence="3 4">
    <name type="scientific">Endocarpon pusillum</name>
    <dbReference type="NCBI Taxonomy" id="364733"/>
    <lineage>
        <taxon>Eukaryota</taxon>
        <taxon>Fungi</taxon>
        <taxon>Dikarya</taxon>
        <taxon>Ascomycota</taxon>
        <taxon>Pezizomycotina</taxon>
        <taxon>Eurotiomycetes</taxon>
        <taxon>Chaetothyriomycetidae</taxon>
        <taxon>Verrucariales</taxon>
        <taxon>Verrucariaceae</taxon>
        <taxon>Endocarpon</taxon>
    </lineage>
</organism>
<feature type="transmembrane region" description="Helical" evidence="2">
    <location>
        <begin position="27"/>
        <end position="46"/>
    </location>
</feature>